<evidence type="ECO:0000313" key="3">
    <source>
        <dbReference type="Proteomes" id="UP000601522"/>
    </source>
</evidence>
<gene>
    <name evidence="2" type="ORF">H8689_09910</name>
</gene>
<evidence type="ECO:0000313" key="2">
    <source>
        <dbReference type="EMBL" id="MBC8591425.1"/>
    </source>
</evidence>
<name>A0A926EZT4_9FIRM</name>
<comment type="caution">
    <text evidence="2">The sequence shown here is derived from an EMBL/GenBank/DDBJ whole genome shotgun (WGS) entry which is preliminary data.</text>
</comment>
<organism evidence="2 3">
    <name type="scientific">Wansuia hejianensis</name>
    <dbReference type="NCBI Taxonomy" id="2763667"/>
    <lineage>
        <taxon>Bacteria</taxon>
        <taxon>Bacillati</taxon>
        <taxon>Bacillota</taxon>
        <taxon>Clostridia</taxon>
        <taxon>Lachnospirales</taxon>
        <taxon>Lachnospiraceae</taxon>
        <taxon>Wansuia</taxon>
    </lineage>
</organism>
<dbReference type="AlphaFoldDB" id="A0A926EZT4"/>
<proteinExistence type="predicted"/>
<protein>
    <submittedName>
        <fullName evidence="2">DUF1002 domain-containing protein</fullName>
    </submittedName>
</protein>
<keyword evidence="1" id="KW-0175">Coiled coil</keyword>
<dbReference type="EMBL" id="JACRTK010000004">
    <property type="protein sequence ID" value="MBC8591425.1"/>
    <property type="molecule type" value="Genomic_DNA"/>
</dbReference>
<reference evidence="2 3" key="1">
    <citation type="submission" date="2020-08" db="EMBL/GenBank/DDBJ databases">
        <title>Genome public.</title>
        <authorList>
            <person name="Liu C."/>
            <person name="Sun Q."/>
        </authorList>
    </citation>
    <scope>NUCLEOTIDE SEQUENCE [LARGE SCALE GENOMIC DNA]</scope>
    <source>
        <strain evidence="2 3">NSJ-26</strain>
    </source>
</reference>
<dbReference type="Proteomes" id="UP000601522">
    <property type="component" value="Unassembled WGS sequence"/>
</dbReference>
<feature type="coiled-coil region" evidence="1">
    <location>
        <begin position="222"/>
        <end position="249"/>
    </location>
</feature>
<dbReference type="RefSeq" id="WP_249324290.1">
    <property type="nucleotide sequence ID" value="NZ_JACRTK010000004.1"/>
</dbReference>
<accession>A0A926EZT4</accession>
<dbReference type="Pfam" id="PF06207">
    <property type="entry name" value="DUF1002"/>
    <property type="match status" value="1"/>
</dbReference>
<dbReference type="InterPro" id="IPR009343">
    <property type="entry name" value="DUF1002"/>
</dbReference>
<evidence type="ECO:0000256" key="1">
    <source>
        <dbReference type="SAM" id="Coils"/>
    </source>
</evidence>
<keyword evidence="3" id="KW-1185">Reference proteome</keyword>
<sequence length="288" mass="31781">MRKNKLLTNISLILSLVLLFNIMVYADSSTVVTLGANLNKDQRSEILKLFNVKEDDVTIIEVNNQEERKYLEGVASEAQLGKKTMSSAYVDLLDSGEGISVQTYNITWVTKEMYTSALVTAGVKDAKVIAAAPFPVSGTGALTGILKAFEQATGTKIDEEQKKVANEEIVKTGELGEEIGQDKAAELIKEVKQEIIEKGVKSPEDIKKIIIDISGKLDINLNADQMQKLTELMEKISKLDLNTEDIKNQLKNIGQKLDDTLKNNEEVKGILQKILDAIKGFFNSLFGK</sequence>